<reference evidence="1" key="1">
    <citation type="submission" date="2022-03" db="EMBL/GenBank/DDBJ databases">
        <title>Sea Food Isolates.</title>
        <authorList>
            <person name="Li c."/>
        </authorList>
    </citation>
    <scope>NUCLEOTIDE SEQUENCE</scope>
    <source>
        <strain evidence="1">19NY03SH02</strain>
    </source>
</reference>
<evidence type="ECO:0008006" key="2">
    <source>
        <dbReference type="Google" id="ProtNLM"/>
    </source>
</evidence>
<sequence length="139" mass="16059">MSGDVFSIVLMVEHKLVNLLLRFDPDIESKMFGQKVDVFKDFLKAYEPSEDDDMEVYKLLIQPLSQIKSVRNTLAHDIKSPLFTSKDINQVISYIKQRRPDLHKKYKDCNDDRGVCIGALASFVFIFSFEIAKLRILIA</sequence>
<gene>
    <name evidence="1" type="ORF">MRN14_15580</name>
</gene>
<protein>
    <recommendedName>
        <fullName evidence="2">DUF4145 domain-containing protein</fullName>
    </recommendedName>
</protein>
<proteinExistence type="predicted"/>
<dbReference type="AlphaFoldDB" id="A0AAU6V0Z1"/>
<evidence type="ECO:0000313" key="1">
    <source>
        <dbReference type="EMBL" id="XAG79870.1"/>
    </source>
</evidence>
<accession>A0AAU6V0Z1</accession>
<name>A0AAU6V0Z1_UNCXX</name>
<organism evidence="1">
    <name type="scientific">bacterium 19NY03SH02</name>
    <dbReference type="NCBI Taxonomy" id="2920631"/>
    <lineage>
        <taxon>Bacteria</taxon>
    </lineage>
</organism>
<dbReference type="EMBL" id="CP095354">
    <property type="protein sequence ID" value="XAG79870.1"/>
    <property type="molecule type" value="Genomic_DNA"/>
</dbReference>